<dbReference type="InterPro" id="IPR050428">
    <property type="entry name" value="TCS_sensor_his_kinase"/>
</dbReference>
<keyword evidence="11" id="KW-0067">ATP-binding</keyword>
<dbReference type="PRINTS" id="PR00344">
    <property type="entry name" value="BCTRLSENSOR"/>
</dbReference>
<keyword evidence="7" id="KW-0418">Kinase</keyword>
<evidence type="ECO:0000256" key="5">
    <source>
        <dbReference type="ARBA" id="ARBA00022679"/>
    </source>
</evidence>
<reference evidence="11" key="1">
    <citation type="submission" date="2021-11" db="EMBL/GenBank/DDBJ databases">
        <title>The complete genome of Massilia sp sp. G4R7.</title>
        <authorList>
            <person name="Liu L."/>
            <person name="Yue J."/>
            <person name="Yuan J."/>
            <person name="Yang F."/>
            <person name="Li L."/>
        </authorList>
    </citation>
    <scope>NUCLEOTIDE SEQUENCE</scope>
    <source>
        <strain evidence="11">G4R7</strain>
    </source>
</reference>
<keyword evidence="8" id="KW-1133">Transmembrane helix</keyword>
<evidence type="ECO:0000256" key="7">
    <source>
        <dbReference type="ARBA" id="ARBA00022777"/>
    </source>
</evidence>
<comment type="subcellular location">
    <subcellularLocation>
        <location evidence="2">Membrane</location>
    </subcellularLocation>
</comment>
<name>A0ABS8QCT1_9BURK</name>
<dbReference type="InterPro" id="IPR005467">
    <property type="entry name" value="His_kinase_dom"/>
</dbReference>
<dbReference type="InterPro" id="IPR036890">
    <property type="entry name" value="HATPase_C_sf"/>
</dbReference>
<evidence type="ECO:0000259" key="10">
    <source>
        <dbReference type="PROSITE" id="PS50109"/>
    </source>
</evidence>
<dbReference type="EC" id="2.7.13.3" evidence="3"/>
<evidence type="ECO:0000313" key="12">
    <source>
        <dbReference type="Proteomes" id="UP001179361"/>
    </source>
</evidence>
<dbReference type="RefSeq" id="WP_231060837.1">
    <property type="nucleotide sequence ID" value="NZ_JAJNOC010000015.1"/>
</dbReference>
<sequence length="167" mass="18371">MRIPSPRSVKGAALLFLSREPDRKAPVERVRLDTLVARLVEDHEHLLAGKEARFVVGELAPLWLGCPEAIVRIVVGNLLRNAAENSFHGEIAVRLEDGRLSVQDSGTGFDTVAAARRYTQALRESAKQGGGQGLGLFLTRRICERFGWTMRITSDPAQGTLVELIFP</sequence>
<comment type="catalytic activity">
    <reaction evidence="1">
        <text>ATP + protein L-histidine = ADP + protein N-phospho-L-histidine.</text>
        <dbReference type="EC" id="2.7.13.3"/>
    </reaction>
</comment>
<dbReference type="PANTHER" id="PTHR45436:SF16">
    <property type="entry name" value="HISTIDINE KINASE"/>
    <property type="match status" value="1"/>
</dbReference>
<organism evidence="11 12">
    <name type="scientific">Massilia phyllostachyos</name>
    <dbReference type="NCBI Taxonomy" id="2898585"/>
    <lineage>
        <taxon>Bacteria</taxon>
        <taxon>Pseudomonadati</taxon>
        <taxon>Pseudomonadota</taxon>
        <taxon>Betaproteobacteria</taxon>
        <taxon>Burkholderiales</taxon>
        <taxon>Oxalobacteraceae</taxon>
        <taxon>Telluria group</taxon>
        <taxon>Massilia</taxon>
    </lineage>
</organism>
<dbReference type="SMART" id="SM00387">
    <property type="entry name" value="HATPase_c"/>
    <property type="match status" value="1"/>
</dbReference>
<evidence type="ECO:0000256" key="9">
    <source>
        <dbReference type="ARBA" id="ARBA00023136"/>
    </source>
</evidence>
<evidence type="ECO:0000256" key="3">
    <source>
        <dbReference type="ARBA" id="ARBA00012438"/>
    </source>
</evidence>
<keyword evidence="9" id="KW-0472">Membrane</keyword>
<keyword evidence="11" id="KW-0547">Nucleotide-binding</keyword>
<evidence type="ECO:0000256" key="1">
    <source>
        <dbReference type="ARBA" id="ARBA00000085"/>
    </source>
</evidence>
<evidence type="ECO:0000256" key="8">
    <source>
        <dbReference type="ARBA" id="ARBA00022989"/>
    </source>
</evidence>
<feature type="domain" description="Histidine kinase" evidence="10">
    <location>
        <begin position="74"/>
        <end position="167"/>
    </location>
</feature>
<accession>A0ABS8QCT1</accession>
<dbReference type="GO" id="GO:0005524">
    <property type="term" value="F:ATP binding"/>
    <property type="evidence" value="ECO:0007669"/>
    <property type="project" value="UniProtKB-KW"/>
</dbReference>
<dbReference type="EMBL" id="JAJNOC010000015">
    <property type="protein sequence ID" value="MCD2519570.1"/>
    <property type="molecule type" value="Genomic_DNA"/>
</dbReference>
<gene>
    <name evidence="11" type="ORF">LQ564_25015</name>
</gene>
<dbReference type="PANTHER" id="PTHR45436">
    <property type="entry name" value="SENSOR HISTIDINE KINASE YKOH"/>
    <property type="match status" value="1"/>
</dbReference>
<dbReference type="SUPFAM" id="SSF55874">
    <property type="entry name" value="ATPase domain of HSP90 chaperone/DNA topoisomerase II/histidine kinase"/>
    <property type="match status" value="1"/>
</dbReference>
<keyword evidence="4" id="KW-0597">Phosphoprotein</keyword>
<dbReference type="Proteomes" id="UP001179361">
    <property type="component" value="Unassembled WGS sequence"/>
</dbReference>
<comment type="caution">
    <text evidence="11">The sequence shown here is derived from an EMBL/GenBank/DDBJ whole genome shotgun (WGS) entry which is preliminary data.</text>
</comment>
<keyword evidence="12" id="KW-1185">Reference proteome</keyword>
<evidence type="ECO:0000256" key="6">
    <source>
        <dbReference type="ARBA" id="ARBA00022692"/>
    </source>
</evidence>
<dbReference type="PROSITE" id="PS50109">
    <property type="entry name" value="HIS_KIN"/>
    <property type="match status" value="1"/>
</dbReference>
<dbReference type="Pfam" id="PF02518">
    <property type="entry name" value="HATPase_c"/>
    <property type="match status" value="1"/>
</dbReference>
<evidence type="ECO:0000256" key="2">
    <source>
        <dbReference type="ARBA" id="ARBA00004370"/>
    </source>
</evidence>
<keyword evidence="5" id="KW-0808">Transferase</keyword>
<dbReference type="InterPro" id="IPR003594">
    <property type="entry name" value="HATPase_dom"/>
</dbReference>
<keyword evidence="6" id="KW-0812">Transmembrane</keyword>
<dbReference type="Gene3D" id="3.30.565.10">
    <property type="entry name" value="Histidine kinase-like ATPase, C-terminal domain"/>
    <property type="match status" value="1"/>
</dbReference>
<proteinExistence type="predicted"/>
<evidence type="ECO:0000313" key="11">
    <source>
        <dbReference type="EMBL" id="MCD2519570.1"/>
    </source>
</evidence>
<protein>
    <recommendedName>
        <fullName evidence="3">histidine kinase</fullName>
        <ecNumber evidence="3">2.7.13.3</ecNumber>
    </recommendedName>
</protein>
<dbReference type="InterPro" id="IPR004358">
    <property type="entry name" value="Sig_transdc_His_kin-like_C"/>
</dbReference>
<evidence type="ECO:0000256" key="4">
    <source>
        <dbReference type="ARBA" id="ARBA00022553"/>
    </source>
</evidence>